<comment type="caution">
    <text evidence="1">The sequence shown here is derived from an EMBL/GenBank/DDBJ whole genome shotgun (WGS) entry which is preliminary data.</text>
</comment>
<accession>A0A2A4FU05</accession>
<protein>
    <submittedName>
        <fullName evidence="1">Uncharacterized protein</fullName>
    </submittedName>
</protein>
<sequence length="185" mass="20153">MTGEGGRGMSQPFDDLPDDFGKGFERLRAALASTDQRAGQILALHAAIEREMDIALRDLLPHATRLRGLGYSQKASVLAALTPYPDSMVTTWWLKPIERFNELRNGVAHGDSSDRVDAAIDRLKKSFDSFPPPSDRFDDVTIAAGLIFSGLGTAKLAPHMTKMAEQAARRRIGAATMILADADEN</sequence>
<keyword evidence="2" id="KW-1185">Reference proteome</keyword>
<proteinExistence type="predicted"/>
<gene>
    <name evidence="1" type="ORF">COO09_16160</name>
</gene>
<reference evidence="1 2" key="1">
    <citation type="submission" date="2017-09" db="EMBL/GenBank/DDBJ databases">
        <title>The Catabolism of 3,6-Dichlorosalicylic acid is Initiated by the Cytochrome P450 Monooxygenase DsmABC in Rhizorhabdus dicambivorans Ndbn-20.</title>
        <authorList>
            <person name="Na L."/>
        </authorList>
    </citation>
    <scope>NUCLEOTIDE SEQUENCE [LARGE SCALE GENOMIC DNA]</scope>
    <source>
        <strain evidence="1 2">Ndbn-20m</strain>
    </source>
</reference>
<dbReference type="AlphaFoldDB" id="A0A2A4FU05"/>
<evidence type="ECO:0000313" key="2">
    <source>
        <dbReference type="Proteomes" id="UP000218934"/>
    </source>
</evidence>
<dbReference type="Proteomes" id="UP000218934">
    <property type="component" value="Unassembled WGS sequence"/>
</dbReference>
<organism evidence="1 2">
    <name type="scientific">Rhizorhabdus dicambivorans</name>
    <dbReference type="NCBI Taxonomy" id="1850238"/>
    <lineage>
        <taxon>Bacteria</taxon>
        <taxon>Pseudomonadati</taxon>
        <taxon>Pseudomonadota</taxon>
        <taxon>Alphaproteobacteria</taxon>
        <taxon>Sphingomonadales</taxon>
        <taxon>Sphingomonadaceae</taxon>
        <taxon>Rhizorhabdus</taxon>
    </lineage>
</organism>
<name>A0A2A4FU05_9SPHN</name>
<dbReference type="EMBL" id="NWUF01000017">
    <property type="protein sequence ID" value="PCE41210.1"/>
    <property type="molecule type" value="Genomic_DNA"/>
</dbReference>
<evidence type="ECO:0000313" key="1">
    <source>
        <dbReference type="EMBL" id="PCE41210.1"/>
    </source>
</evidence>